<dbReference type="Proteomes" id="UP001221757">
    <property type="component" value="Unassembled WGS sequence"/>
</dbReference>
<feature type="compositionally biased region" description="Basic and acidic residues" evidence="1">
    <location>
        <begin position="136"/>
        <end position="170"/>
    </location>
</feature>
<accession>A0AAD7D071</accession>
<organism evidence="2 3">
    <name type="scientific">Mycena rosella</name>
    <name type="common">Pink bonnet</name>
    <name type="synonym">Agaricus rosellus</name>
    <dbReference type="NCBI Taxonomy" id="1033263"/>
    <lineage>
        <taxon>Eukaryota</taxon>
        <taxon>Fungi</taxon>
        <taxon>Dikarya</taxon>
        <taxon>Basidiomycota</taxon>
        <taxon>Agaricomycotina</taxon>
        <taxon>Agaricomycetes</taxon>
        <taxon>Agaricomycetidae</taxon>
        <taxon>Agaricales</taxon>
        <taxon>Marasmiineae</taxon>
        <taxon>Mycenaceae</taxon>
        <taxon>Mycena</taxon>
    </lineage>
</organism>
<evidence type="ECO:0000313" key="3">
    <source>
        <dbReference type="Proteomes" id="UP001221757"/>
    </source>
</evidence>
<evidence type="ECO:0000256" key="1">
    <source>
        <dbReference type="SAM" id="MobiDB-lite"/>
    </source>
</evidence>
<feature type="region of interest" description="Disordered" evidence="1">
    <location>
        <begin position="1"/>
        <end position="43"/>
    </location>
</feature>
<dbReference type="EMBL" id="JARKIE010000170">
    <property type="protein sequence ID" value="KAJ7671953.1"/>
    <property type="molecule type" value="Genomic_DNA"/>
</dbReference>
<feature type="compositionally biased region" description="Basic and acidic residues" evidence="1">
    <location>
        <begin position="201"/>
        <end position="213"/>
    </location>
</feature>
<feature type="compositionally biased region" description="Basic residues" evidence="1">
    <location>
        <begin position="32"/>
        <end position="43"/>
    </location>
</feature>
<sequence>MDAPENPPFDSESKPVHLPKLAPHLFREPKQRGPRHRTTRGKSRLSLTAEISAVEQSLATITVKAQLAASAPSEGARTRQVHRANSEAARADHAEVMSRCQRMRAERAETDVKHERDRAELNITYERTRAERDTAYERGRVERAEERAEHAEAELRSLEDAHAERAEEALRSLALGRDGAGNGSSGASIPNPATDVSNTITERRDTKTKCTKS</sequence>
<proteinExistence type="predicted"/>
<name>A0AAD7D071_MYCRO</name>
<dbReference type="AlphaFoldDB" id="A0AAD7D071"/>
<evidence type="ECO:0000313" key="2">
    <source>
        <dbReference type="EMBL" id="KAJ7671953.1"/>
    </source>
</evidence>
<protein>
    <submittedName>
        <fullName evidence="2">Uncharacterized protein</fullName>
    </submittedName>
</protein>
<keyword evidence="3" id="KW-1185">Reference proteome</keyword>
<feature type="region of interest" description="Disordered" evidence="1">
    <location>
        <begin position="136"/>
        <end position="213"/>
    </location>
</feature>
<comment type="caution">
    <text evidence="2">The sequence shown here is derived from an EMBL/GenBank/DDBJ whole genome shotgun (WGS) entry which is preliminary data.</text>
</comment>
<reference evidence="2" key="1">
    <citation type="submission" date="2023-03" db="EMBL/GenBank/DDBJ databases">
        <title>Massive genome expansion in bonnet fungi (Mycena s.s.) driven by repeated elements and novel gene families across ecological guilds.</title>
        <authorList>
            <consortium name="Lawrence Berkeley National Laboratory"/>
            <person name="Harder C.B."/>
            <person name="Miyauchi S."/>
            <person name="Viragh M."/>
            <person name="Kuo A."/>
            <person name="Thoen E."/>
            <person name="Andreopoulos B."/>
            <person name="Lu D."/>
            <person name="Skrede I."/>
            <person name="Drula E."/>
            <person name="Henrissat B."/>
            <person name="Morin E."/>
            <person name="Kohler A."/>
            <person name="Barry K."/>
            <person name="LaButti K."/>
            <person name="Morin E."/>
            <person name="Salamov A."/>
            <person name="Lipzen A."/>
            <person name="Mereny Z."/>
            <person name="Hegedus B."/>
            <person name="Baldrian P."/>
            <person name="Stursova M."/>
            <person name="Weitz H."/>
            <person name="Taylor A."/>
            <person name="Grigoriev I.V."/>
            <person name="Nagy L.G."/>
            <person name="Martin F."/>
            <person name="Kauserud H."/>
        </authorList>
    </citation>
    <scope>NUCLEOTIDE SEQUENCE</scope>
    <source>
        <strain evidence="2">CBHHK067</strain>
    </source>
</reference>
<gene>
    <name evidence="2" type="ORF">B0H17DRAFT_1208878</name>
</gene>